<evidence type="ECO:0000313" key="2">
    <source>
        <dbReference type="EMBL" id="STI75556.1"/>
    </source>
</evidence>
<dbReference type="EMBL" id="UGCO01000001">
    <property type="protein sequence ID" value="STI75556.1"/>
    <property type="molecule type" value="Genomic_DNA"/>
</dbReference>
<evidence type="ECO:0000256" key="1">
    <source>
        <dbReference type="SAM" id="MobiDB-lite"/>
    </source>
</evidence>
<gene>
    <name evidence="2" type="ORF">NCTC8985_00786</name>
</gene>
<sequence length="172" mass="18911">MTFFTTPVTDGYSGSASSPVSAEKYGCFPDRALRPAGSGMHHSVPAFESGKSSPLPEEVFVSPLKVFPVTVAMAVRRIFKPIAFQWRFPLNQPGSHFPVRDVFITGLMILILTCQSTIENETTCACEAPHFTLLLTTGLNWNLNAYSRFTGQMILWSMNKEPISGVEGIVFS</sequence>
<accession>A0A376TFS2</accession>
<name>A0A376TFS2_ECOLX</name>
<dbReference type="Proteomes" id="UP000254405">
    <property type="component" value="Unassembled WGS sequence"/>
</dbReference>
<organism evidence="2 3">
    <name type="scientific">Escherichia coli</name>
    <dbReference type="NCBI Taxonomy" id="562"/>
    <lineage>
        <taxon>Bacteria</taxon>
        <taxon>Pseudomonadati</taxon>
        <taxon>Pseudomonadota</taxon>
        <taxon>Gammaproteobacteria</taxon>
        <taxon>Enterobacterales</taxon>
        <taxon>Enterobacteriaceae</taxon>
        <taxon>Escherichia</taxon>
    </lineage>
</organism>
<protein>
    <submittedName>
        <fullName evidence="2">Uncharacterized protein</fullName>
    </submittedName>
</protein>
<feature type="region of interest" description="Disordered" evidence="1">
    <location>
        <begin position="1"/>
        <end position="20"/>
    </location>
</feature>
<dbReference type="AlphaFoldDB" id="A0A376TFS2"/>
<reference evidence="2 3" key="1">
    <citation type="submission" date="2018-06" db="EMBL/GenBank/DDBJ databases">
        <authorList>
            <consortium name="Pathogen Informatics"/>
            <person name="Doyle S."/>
        </authorList>
    </citation>
    <scope>NUCLEOTIDE SEQUENCE [LARGE SCALE GENOMIC DNA]</scope>
    <source>
        <strain evidence="2 3">NCTC8985</strain>
    </source>
</reference>
<evidence type="ECO:0000313" key="3">
    <source>
        <dbReference type="Proteomes" id="UP000254405"/>
    </source>
</evidence>
<proteinExistence type="predicted"/>